<dbReference type="Proteomes" id="UP000019373">
    <property type="component" value="Unassembled WGS sequence"/>
</dbReference>
<evidence type="ECO:0000256" key="5">
    <source>
        <dbReference type="ARBA" id="ARBA00023274"/>
    </source>
</evidence>
<evidence type="ECO:0000256" key="6">
    <source>
        <dbReference type="ARBA" id="ARBA00035183"/>
    </source>
</evidence>
<evidence type="ECO:0000256" key="4">
    <source>
        <dbReference type="ARBA" id="ARBA00023128"/>
    </source>
</evidence>
<evidence type="ECO:0000256" key="1">
    <source>
        <dbReference type="ARBA" id="ARBA00004173"/>
    </source>
</evidence>
<sequence>MRPSIPTFQSSKSTCLRTRALPYICASCRHQALRQGISHMQSTRNASSGLPWTERIRRKMWGSDNPPGLKDPYGGPGFFERRRQEAQAERGRGQVLGPGRVPTEPTMVEHEPALPEPGLPEMSTLEEESAQSTEHSHAQEMMRSRSVPENDPEKEDPTYVQAETWNGLEQVGLSGHWSETPPTPADSFRPYLAAFEKASSRKEILSALHQAVVEVVTLRDSCLPLTYSLGHTAYKPDVLAALSTTIIEFDHHSKQIVLKYKDGERRSIVEAIQGDDLQASVSPYEPVAKTTYAEVQALEANGDTTFTAPDQESQELQSQKADFPGQDMEDDGTHTFVATKEETNNGNGEENKNNIEGLPPQKRTAYTVTSADFITMPLEPLELRFAVIKRASQLTGHRIPDPLITAPQSLSPIYSYLRQDRDSPPKKIADRLLTKPDVINLPNVHIMPRRETPVDKDKRLGRWKIIEAELHSKGLPILSKSRA</sequence>
<dbReference type="GeneID" id="19243974"/>
<evidence type="ECO:0000256" key="2">
    <source>
        <dbReference type="ARBA" id="ARBA00008860"/>
    </source>
</evidence>
<dbReference type="AlphaFoldDB" id="U1G9I3"/>
<dbReference type="InterPro" id="IPR018305">
    <property type="entry name" value="Ribosomal_m50"/>
</dbReference>
<feature type="region of interest" description="Disordered" evidence="7">
    <location>
        <begin position="84"/>
        <end position="156"/>
    </location>
</feature>
<dbReference type="HOGENOM" id="CLU_034472_1_0_1"/>
<dbReference type="GO" id="GO:0005739">
    <property type="term" value="C:mitochondrion"/>
    <property type="evidence" value="ECO:0007669"/>
    <property type="project" value="UniProtKB-SubCell"/>
</dbReference>
<name>U1G9I3_ENDPU</name>
<evidence type="ECO:0000256" key="7">
    <source>
        <dbReference type="SAM" id="MobiDB-lite"/>
    </source>
</evidence>
<keyword evidence="5" id="KW-0687">Ribonucleoprotein</keyword>
<dbReference type="OrthoDB" id="6220758at2759"/>
<accession>U1G9I3</accession>
<feature type="compositionally biased region" description="Basic and acidic residues" evidence="7">
    <location>
        <begin position="134"/>
        <end position="148"/>
    </location>
</feature>
<dbReference type="RefSeq" id="XP_007805715.1">
    <property type="nucleotide sequence ID" value="XM_007807524.1"/>
</dbReference>
<comment type="subcellular location">
    <subcellularLocation>
        <location evidence="1">Mitochondrion</location>
    </subcellularLocation>
</comment>
<proteinExistence type="inferred from homology"/>
<protein>
    <recommendedName>
        <fullName evidence="6">Large ribosomal subunit protein mL50</fullName>
    </recommendedName>
</protein>
<evidence type="ECO:0000313" key="8">
    <source>
        <dbReference type="EMBL" id="ERF68648.1"/>
    </source>
</evidence>
<dbReference type="EMBL" id="KE721509">
    <property type="protein sequence ID" value="ERF68648.1"/>
    <property type="molecule type" value="Genomic_DNA"/>
</dbReference>
<dbReference type="eggNOG" id="ENOG502S9FC">
    <property type="taxonomic scope" value="Eukaryota"/>
</dbReference>
<evidence type="ECO:0000256" key="3">
    <source>
        <dbReference type="ARBA" id="ARBA00022980"/>
    </source>
</evidence>
<comment type="similarity">
    <text evidence="2">Belongs to the mitochondrion-specific ribosomal protein mL50 family.</text>
</comment>
<dbReference type="GO" id="GO:0005840">
    <property type="term" value="C:ribosome"/>
    <property type="evidence" value="ECO:0007669"/>
    <property type="project" value="UniProtKB-KW"/>
</dbReference>
<dbReference type="Pfam" id="PF10501">
    <property type="entry name" value="Ribosomal_L50"/>
    <property type="match status" value="1"/>
</dbReference>
<keyword evidence="4" id="KW-0496">Mitochondrion</keyword>
<reference evidence="9" key="1">
    <citation type="journal article" date="2014" name="BMC Genomics">
        <title>Genome characteristics reveal the impact of lichenization on lichen-forming fungus Endocarpon pusillum Hedwig (Verrucariales, Ascomycota).</title>
        <authorList>
            <person name="Wang Y.-Y."/>
            <person name="Liu B."/>
            <person name="Zhang X.-Y."/>
            <person name="Zhou Q.-M."/>
            <person name="Zhang T."/>
            <person name="Li H."/>
            <person name="Yu Y.-F."/>
            <person name="Zhang X.-L."/>
            <person name="Hao X.-Y."/>
            <person name="Wang M."/>
            <person name="Wang L."/>
            <person name="Wei J.-C."/>
        </authorList>
    </citation>
    <scope>NUCLEOTIDE SEQUENCE [LARGE SCALE GENOMIC DNA]</scope>
    <source>
        <strain evidence="9">Z07020 / HMAS-L-300199</strain>
    </source>
</reference>
<evidence type="ECO:0000313" key="9">
    <source>
        <dbReference type="Proteomes" id="UP000019373"/>
    </source>
</evidence>
<dbReference type="GO" id="GO:1990904">
    <property type="term" value="C:ribonucleoprotein complex"/>
    <property type="evidence" value="ECO:0007669"/>
    <property type="project" value="UniProtKB-KW"/>
</dbReference>
<organism evidence="8 9">
    <name type="scientific">Endocarpon pusillum (strain Z07020 / HMAS-L-300199)</name>
    <name type="common">Lichen-forming fungus</name>
    <dbReference type="NCBI Taxonomy" id="1263415"/>
    <lineage>
        <taxon>Eukaryota</taxon>
        <taxon>Fungi</taxon>
        <taxon>Dikarya</taxon>
        <taxon>Ascomycota</taxon>
        <taxon>Pezizomycotina</taxon>
        <taxon>Eurotiomycetes</taxon>
        <taxon>Chaetothyriomycetidae</taxon>
        <taxon>Verrucariales</taxon>
        <taxon>Verrucariaceae</taxon>
        <taxon>Endocarpon</taxon>
    </lineage>
</organism>
<keyword evidence="9" id="KW-1185">Reference proteome</keyword>
<keyword evidence="3" id="KW-0689">Ribosomal protein</keyword>
<gene>
    <name evidence="8" type="ORF">EPUS_09141</name>
</gene>